<evidence type="ECO:0000313" key="3">
    <source>
        <dbReference type="EMBL" id="KEY65533.1"/>
    </source>
</evidence>
<evidence type="ECO:0000256" key="1">
    <source>
        <dbReference type="SAM" id="MobiDB-lite"/>
    </source>
</evidence>
<dbReference type="OrthoDB" id="10042665at2759"/>
<feature type="compositionally biased region" description="Acidic residues" evidence="1">
    <location>
        <begin position="182"/>
        <end position="193"/>
    </location>
</feature>
<sequence>MNGEVETPNDAAGQEPSKQNGADASAAAADADAATGESKPEAVTPAAAPGDATALLLERIKRLEEKIANVEKQNKPAPTSQDASMLSTRMATQFGTKGSVDQFLANTHKRDEAWAAHQKDMQGAGDRWIGSPAEFAAKNAAEKYLAMERYRMQMRHFDETYAHGQLESYLYEYFNAAKNGEEDKEGEEDEEIDREDKPENAPGVWAPAVSLSPIPWKEFIARASYNSRLSTPTGPFVIDVLEGEPRLPERGFSYWAYGRNRASQDELAAAESKKPVEPGHGPLPERIRIHSRPLIGVIEKIHGTDINISHKDATVLLRPFKCLTFYEDQLRKKYAELEEKFGPKKGHVEDVTEQADVDDSADKAESSEKESPEKAATTAEESPAGDAPASGKPNGDAGEAKDVKEEQGKPEDKKTEKSHAQTDDDDSKDDSKVKDKDRDDDDDDDAEEGDEEKKDEKEDTTNTQTAFDHLHCLLEFFDKHIVAKQNYLTEPSCKVYFTDLWHLFKPGTHVIESGNKHLQCYRVIHVRTPRHKAKEAYNWSHFRGKGQTETPLMMYCVSVDFDGKSLGPVAKTVSISPYEGVKDVATLPVYPLNLSKDSNLRDTLINRGKKFLRVAGVKHMHFSGLTLEKRDEVDSQVVIDFAEAFNANEKWKPEIDYSGDSEEEFKNNAVEDTYCNGACCAVDQIYDDEYVDSKQNERFIESLLPEMDEDGRLLSLAVVSRVLRKDRPMHISEDDYLIMSYRVFGFVLRSKSWAKLDLGDLMDVDEYRRKQDEKGQLDPMDQKQTAFDSLVFPKDDLDRKEIIRSLVSQHFQDRESITSREEQVDIVKGKGKGLIILLHGAPGVGKTTTAEGIADLFNKPLFQITCGDLGTNAKDVDRELEKNFSLANKWESILLLDEADVFLARRTPQDFVRNGLVAVFLRVLEYYAGILFLTTNRIGDFDEAFSSRIHVSLYYPELDRDSALEIFTLNWKLMEARFRKQGRELEIDKEKIAAFVSDYWRDNKTAHWNGRQIRNACQTALALAESEAQAREGAVIGRPKAKATLKDSHIKTVAKAYLGFMRYLDDVRDADQEKWAYMMGIRRQTNKDASKLKPEMYGQEPPSFRRGGSGQLAERRAQFASRHQRDPYYQQPPPPPQGHHQGDGSGSYGHLTTPDRQPYRGGGGGGYYGSPSPEPQYPMSHPPPPSHLQPQPHSQHHGWSG</sequence>
<keyword evidence="4" id="KW-1185">Reference proteome</keyword>
<dbReference type="Pfam" id="PF23232">
    <property type="entry name" value="AAA_lid_13"/>
    <property type="match status" value="1"/>
</dbReference>
<dbReference type="PANTHER" id="PTHR46411:SF2">
    <property type="entry name" value="AAA+ ATPASE DOMAIN-CONTAINING PROTEIN"/>
    <property type="match status" value="1"/>
</dbReference>
<dbReference type="GO" id="GO:0016887">
    <property type="term" value="F:ATP hydrolysis activity"/>
    <property type="evidence" value="ECO:0007669"/>
    <property type="project" value="InterPro"/>
</dbReference>
<feature type="region of interest" description="Disordered" evidence="1">
    <location>
        <begin position="180"/>
        <end position="204"/>
    </location>
</feature>
<dbReference type="HOGENOM" id="CLU_004471_2_8_1"/>
<dbReference type="SUPFAM" id="SSF52540">
    <property type="entry name" value="P-loop containing nucleoside triphosphate hydrolases"/>
    <property type="match status" value="1"/>
</dbReference>
<feature type="compositionally biased region" description="Basic and acidic residues" evidence="1">
    <location>
        <begin position="360"/>
        <end position="373"/>
    </location>
</feature>
<dbReference type="Pfam" id="PF22942">
    <property type="entry name" value="DUF7025"/>
    <property type="match status" value="1"/>
</dbReference>
<dbReference type="PANTHER" id="PTHR46411">
    <property type="entry name" value="FAMILY ATPASE, PUTATIVE-RELATED"/>
    <property type="match status" value="1"/>
</dbReference>
<feature type="region of interest" description="Disordered" evidence="1">
    <location>
        <begin position="1087"/>
        <end position="1201"/>
    </location>
</feature>
<proteinExistence type="predicted"/>
<gene>
    <name evidence="3" type="ORF">S7711_09926</name>
</gene>
<evidence type="ECO:0000313" key="4">
    <source>
        <dbReference type="Proteomes" id="UP000028045"/>
    </source>
</evidence>
<feature type="compositionally biased region" description="Low complexity" evidence="1">
    <location>
        <begin position="22"/>
        <end position="34"/>
    </location>
</feature>
<feature type="domain" description="AAA+ ATPase" evidence="2">
    <location>
        <begin position="832"/>
        <end position="957"/>
    </location>
</feature>
<dbReference type="InterPro" id="IPR054289">
    <property type="entry name" value="DUF7025"/>
</dbReference>
<name>A0A084AJQ4_STACB</name>
<dbReference type="InterPro" id="IPR003959">
    <property type="entry name" value="ATPase_AAA_core"/>
</dbReference>
<organism evidence="3 4">
    <name type="scientific">Stachybotrys chartarum (strain CBS 109288 / IBT 7711)</name>
    <name type="common">Toxic black mold</name>
    <name type="synonym">Stilbospora chartarum</name>
    <dbReference type="NCBI Taxonomy" id="1280523"/>
    <lineage>
        <taxon>Eukaryota</taxon>
        <taxon>Fungi</taxon>
        <taxon>Dikarya</taxon>
        <taxon>Ascomycota</taxon>
        <taxon>Pezizomycotina</taxon>
        <taxon>Sordariomycetes</taxon>
        <taxon>Hypocreomycetidae</taxon>
        <taxon>Hypocreales</taxon>
        <taxon>Stachybotryaceae</taxon>
        <taxon>Stachybotrys</taxon>
    </lineage>
</organism>
<dbReference type="SMART" id="SM00382">
    <property type="entry name" value="AAA"/>
    <property type="match status" value="1"/>
</dbReference>
<dbReference type="AlphaFoldDB" id="A0A084AJQ4"/>
<accession>A0A084AJQ4</accession>
<feature type="compositionally biased region" description="Pro residues" evidence="1">
    <location>
        <begin position="1172"/>
        <end position="1187"/>
    </location>
</feature>
<dbReference type="EMBL" id="KL648699">
    <property type="protein sequence ID" value="KEY65533.1"/>
    <property type="molecule type" value="Genomic_DNA"/>
</dbReference>
<dbReference type="CDD" id="cd19481">
    <property type="entry name" value="RecA-like_protease"/>
    <property type="match status" value="1"/>
</dbReference>
<protein>
    <recommendedName>
        <fullName evidence="2">AAA+ ATPase domain-containing protein</fullName>
    </recommendedName>
</protein>
<dbReference type="InterPro" id="IPR003593">
    <property type="entry name" value="AAA+_ATPase"/>
</dbReference>
<dbReference type="Gene3D" id="3.40.50.300">
    <property type="entry name" value="P-loop containing nucleotide triphosphate hydrolases"/>
    <property type="match status" value="1"/>
</dbReference>
<evidence type="ECO:0000259" key="2">
    <source>
        <dbReference type="SMART" id="SM00382"/>
    </source>
</evidence>
<dbReference type="InterPro" id="IPR056599">
    <property type="entry name" value="AAA_lid_fung"/>
</dbReference>
<feature type="region of interest" description="Disordered" evidence="1">
    <location>
        <begin position="1"/>
        <end position="51"/>
    </location>
</feature>
<dbReference type="Pfam" id="PF00004">
    <property type="entry name" value="AAA"/>
    <property type="match status" value="1"/>
</dbReference>
<feature type="compositionally biased region" description="Acidic residues" evidence="1">
    <location>
        <begin position="438"/>
        <end position="450"/>
    </location>
</feature>
<dbReference type="GO" id="GO:0005524">
    <property type="term" value="F:ATP binding"/>
    <property type="evidence" value="ECO:0007669"/>
    <property type="project" value="InterPro"/>
</dbReference>
<feature type="compositionally biased region" description="Basic and acidic residues" evidence="1">
    <location>
        <begin position="398"/>
        <end position="422"/>
    </location>
</feature>
<reference evidence="3 4" key="1">
    <citation type="journal article" date="2014" name="BMC Genomics">
        <title>Comparative genome sequencing reveals chemotype-specific gene clusters in the toxigenic black mold Stachybotrys.</title>
        <authorList>
            <person name="Semeiks J."/>
            <person name="Borek D."/>
            <person name="Otwinowski Z."/>
            <person name="Grishin N.V."/>
        </authorList>
    </citation>
    <scope>NUCLEOTIDE SEQUENCE [LARGE SCALE GENOMIC DNA]</scope>
    <source>
        <strain evidence="4">CBS 109288 / IBT 7711</strain>
    </source>
</reference>
<feature type="compositionally biased region" description="Basic and acidic residues" evidence="1">
    <location>
        <begin position="451"/>
        <end position="460"/>
    </location>
</feature>
<dbReference type="Proteomes" id="UP000028045">
    <property type="component" value="Unassembled WGS sequence"/>
</dbReference>
<feature type="region of interest" description="Disordered" evidence="1">
    <location>
        <begin position="345"/>
        <end position="462"/>
    </location>
</feature>
<dbReference type="InterPro" id="IPR027417">
    <property type="entry name" value="P-loop_NTPase"/>
</dbReference>